<feature type="compositionally biased region" description="Polar residues" evidence="14">
    <location>
        <begin position="447"/>
        <end position="456"/>
    </location>
</feature>
<comment type="cofactor">
    <cofactor evidence="1">
        <name>Mn(2+)</name>
        <dbReference type="ChEBI" id="CHEBI:29035"/>
    </cofactor>
</comment>
<evidence type="ECO:0000313" key="18">
    <source>
        <dbReference type="Proteomes" id="UP000220797"/>
    </source>
</evidence>
<reference evidence="17 18" key="2">
    <citation type="submission" date="2015-04" db="EMBL/GenBank/DDBJ databases">
        <authorList>
            <consortium name="Pathogen Informatics"/>
        </authorList>
    </citation>
    <scope>NUCLEOTIDE SEQUENCE [LARGE SCALE GENOMIC DNA]</scope>
    <source>
        <strain evidence="17 18">8A</strain>
    </source>
</reference>
<dbReference type="PANTHER" id="PTHR11822:SF21">
    <property type="entry name" value="ISOCITRATE DEHYDROGENASE [NADP], MITOCHONDRIAL"/>
    <property type="match status" value="1"/>
</dbReference>
<evidence type="ECO:0000256" key="10">
    <source>
        <dbReference type="PIRNR" id="PIRNR000108"/>
    </source>
</evidence>
<comment type="cofactor">
    <cofactor evidence="10 13">
        <name>Mg(2+)</name>
        <dbReference type="ChEBI" id="CHEBI:18420"/>
    </cofactor>
    <cofactor evidence="10 13">
        <name>Mn(2+)</name>
        <dbReference type="ChEBI" id="CHEBI:29035"/>
    </cofactor>
    <text evidence="10 13">Binds 1 Mg(2+) or Mn(2+) ion per subunit.</text>
</comment>
<feature type="site" description="Critical for catalysis" evidence="11">
    <location>
        <position position="238"/>
    </location>
</feature>
<evidence type="ECO:0000256" key="12">
    <source>
        <dbReference type="PIRSR" id="PIRSR000108-2"/>
    </source>
</evidence>
<keyword evidence="4 10" id="KW-0816">Tricarboxylic acid cycle</keyword>
<evidence type="ECO:0000256" key="1">
    <source>
        <dbReference type="ARBA" id="ARBA00001936"/>
    </source>
</evidence>
<dbReference type="InterPro" id="IPR019818">
    <property type="entry name" value="IsoCit/isopropylmalate_DH_CS"/>
</dbReference>
<dbReference type="EMBL" id="CVMV01000032">
    <property type="protein sequence ID" value="CRG95163.1"/>
    <property type="molecule type" value="Genomic_DNA"/>
</dbReference>
<dbReference type="InterPro" id="IPR004790">
    <property type="entry name" value="Isocitrate_DH_NADP"/>
</dbReference>
<dbReference type="VEuPathDB" id="PlasmoDB:PGAL8A_00256800"/>
<feature type="binding site" evidence="12">
    <location>
        <begin position="121"/>
        <end position="127"/>
    </location>
    <ligand>
        <name>D-threo-isocitrate</name>
        <dbReference type="ChEBI" id="CHEBI:15562"/>
    </ligand>
</feature>
<dbReference type="GO" id="GO:0006102">
    <property type="term" value="P:isocitrate metabolic process"/>
    <property type="evidence" value="ECO:0007669"/>
    <property type="project" value="InterPro"/>
</dbReference>
<feature type="binding site" evidence="12">
    <location>
        <position position="159"/>
    </location>
    <ligand>
        <name>D-threo-isocitrate</name>
        <dbReference type="ChEBI" id="CHEBI:15562"/>
    </ligand>
</feature>
<evidence type="ECO:0000256" key="8">
    <source>
        <dbReference type="ARBA" id="ARBA00023002"/>
    </source>
</evidence>
<dbReference type="SMART" id="SM01329">
    <property type="entry name" value="Iso_dh"/>
    <property type="match status" value="1"/>
</dbReference>
<feature type="domain" description="Isopropylmalate dehydrogenase-like" evidence="15">
    <location>
        <begin position="36"/>
        <end position="427"/>
    </location>
</feature>
<protein>
    <recommendedName>
        <fullName evidence="10">Isocitrate dehydrogenase [NADP]</fullName>
        <ecNumber evidence="10">1.1.1.42</ecNumber>
    </recommendedName>
</protein>
<dbReference type="GO" id="GO:0004450">
    <property type="term" value="F:isocitrate dehydrogenase (NADP+) activity"/>
    <property type="evidence" value="ECO:0007669"/>
    <property type="project" value="UniProtKB-EC"/>
</dbReference>
<feature type="region of interest" description="Disordered" evidence="14">
    <location>
        <begin position="447"/>
        <end position="466"/>
    </location>
</feature>
<proteinExistence type="inferred from homology"/>
<gene>
    <name evidence="16" type="primary">IDH1</name>
    <name evidence="17" type="ORF">PGAL8A_00256800</name>
</gene>
<dbReference type="InterPro" id="IPR024084">
    <property type="entry name" value="IsoPropMal-DH-like_dom"/>
</dbReference>
<dbReference type="SUPFAM" id="SSF53659">
    <property type="entry name" value="Isocitrate/Isopropylmalate dehydrogenase-like"/>
    <property type="match status" value="1"/>
</dbReference>
<dbReference type="EMBL" id="AB571136">
    <property type="protein sequence ID" value="BAM15612.1"/>
    <property type="molecule type" value="Genomic_DNA"/>
</dbReference>
<dbReference type="GO" id="GO:0006099">
    <property type="term" value="P:tricarboxylic acid cycle"/>
    <property type="evidence" value="ECO:0007669"/>
    <property type="project" value="UniProtKB-KW"/>
</dbReference>
<keyword evidence="5 10" id="KW-0479">Metal-binding</keyword>
<evidence type="ECO:0000256" key="9">
    <source>
        <dbReference type="ARBA" id="ARBA00023211"/>
    </source>
</evidence>
<dbReference type="PIRSF" id="PIRSF000108">
    <property type="entry name" value="IDH_NADP"/>
    <property type="match status" value="1"/>
</dbReference>
<dbReference type="GO" id="GO:0051287">
    <property type="term" value="F:NAD binding"/>
    <property type="evidence" value="ECO:0007669"/>
    <property type="project" value="InterPro"/>
</dbReference>
<accession>I2FKC7</accession>
<dbReference type="Gene3D" id="3.40.718.10">
    <property type="entry name" value="Isopropylmalate Dehydrogenase"/>
    <property type="match status" value="1"/>
</dbReference>
<reference evidence="16" key="1">
    <citation type="journal article" date="2012" name="Gene">
        <title>Age of the last common ancestor of extant Plasmodium parasite lineages.</title>
        <authorList>
            <person name="Hayakawa T."/>
            <person name="Tachibana S."/>
            <person name="Hikosaka K."/>
            <person name="Arisue N."/>
            <person name="Matsui A."/>
            <person name="Horii T."/>
            <person name="Tanabe K."/>
        </authorList>
    </citation>
    <scope>NUCLEOTIDE SEQUENCE</scope>
</reference>
<dbReference type="AlphaFoldDB" id="I2FKC7"/>
<keyword evidence="7 10" id="KW-0521">NADP</keyword>
<dbReference type="GO" id="GO:0006739">
    <property type="term" value="P:NADP+ metabolic process"/>
    <property type="evidence" value="ECO:0007669"/>
    <property type="project" value="TreeGrafter"/>
</dbReference>
<feature type="binding site" evidence="12">
    <location>
        <position position="136"/>
    </location>
    <ligand>
        <name>D-threo-isocitrate</name>
        <dbReference type="ChEBI" id="CHEBI:15562"/>
    </ligand>
</feature>
<name>I2FKC7_PLAGA</name>
<dbReference type="PANTHER" id="PTHR11822">
    <property type="entry name" value="NADP-SPECIFIC ISOCITRATE DEHYDROGENASE"/>
    <property type="match status" value="1"/>
</dbReference>
<comment type="catalytic activity">
    <reaction evidence="10">
        <text>D-threo-isocitrate + NADP(+) = 2-oxoglutarate + CO2 + NADPH</text>
        <dbReference type="Rhea" id="RHEA:19629"/>
        <dbReference type="ChEBI" id="CHEBI:15562"/>
        <dbReference type="ChEBI" id="CHEBI:16526"/>
        <dbReference type="ChEBI" id="CHEBI:16810"/>
        <dbReference type="ChEBI" id="CHEBI:57783"/>
        <dbReference type="ChEBI" id="CHEBI:58349"/>
        <dbReference type="EC" id="1.1.1.42"/>
    </reaction>
</comment>
<dbReference type="OrthoDB" id="248923at2759"/>
<dbReference type="GO" id="GO:0005739">
    <property type="term" value="C:mitochondrion"/>
    <property type="evidence" value="ECO:0007669"/>
    <property type="project" value="TreeGrafter"/>
</dbReference>
<evidence type="ECO:0000256" key="4">
    <source>
        <dbReference type="ARBA" id="ARBA00022532"/>
    </source>
</evidence>
<dbReference type="EC" id="1.1.1.42" evidence="10"/>
<organism evidence="16">
    <name type="scientific">Plasmodium gallinaceum</name>
    <dbReference type="NCBI Taxonomy" id="5849"/>
    <lineage>
        <taxon>Eukaryota</taxon>
        <taxon>Sar</taxon>
        <taxon>Alveolata</taxon>
        <taxon>Apicomplexa</taxon>
        <taxon>Aconoidasida</taxon>
        <taxon>Haemosporida</taxon>
        <taxon>Plasmodiidae</taxon>
        <taxon>Plasmodium</taxon>
        <taxon>Plasmodium (Haemamoeba)</taxon>
    </lineage>
</organism>
<keyword evidence="8 10" id="KW-0560">Oxidoreductase</keyword>
<dbReference type="GO" id="GO:0000287">
    <property type="term" value="F:magnesium ion binding"/>
    <property type="evidence" value="ECO:0007669"/>
    <property type="project" value="InterPro"/>
</dbReference>
<evidence type="ECO:0000256" key="11">
    <source>
        <dbReference type="PIRSR" id="PIRSR000108-1"/>
    </source>
</evidence>
<feature type="binding site" evidence="13">
    <location>
        <position position="278"/>
    </location>
    <ligand>
        <name>Mn(2+)</name>
        <dbReference type="ChEBI" id="CHEBI:29035"/>
    </ligand>
</feature>
<evidence type="ECO:0000313" key="16">
    <source>
        <dbReference type="EMBL" id="BAM15612.1"/>
    </source>
</evidence>
<evidence type="ECO:0000256" key="2">
    <source>
        <dbReference type="ARBA" id="ARBA00007769"/>
    </source>
</evidence>
<dbReference type="OMA" id="HGTVQRH"/>
<dbReference type="NCBIfam" id="NF006156">
    <property type="entry name" value="PRK08299.1"/>
    <property type="match status" value="1"/>
</dbReference>
<keyword evidence="9 10" id="KW-0464">Manganese</keyword>
<dbReference type="PROSITE" id="PS00470">
    <property type="entry name" value="IDH_IMDH"/>
    <property type="match status" value="1"/>
</dbReference>
<evidence type="ECO:0000313" key="17">
    <source>
        <dbReference type="EMBL" id="CRG95163.1"/>
    </source>
</evidence>
<feature type="site" description="Critical for catalysis" evidence="11">
    <location>
        <position position="166"/>
    </location>
</feature>
<evidence type="ECO:0000259" key="15">
    <source>
        <dbReference type="SMART" id="SM01329"/>
    </source>
</evidence>
<comment type="similarity">
    <text evidence="2 10">Belongs to the isocitrate and isopropylmalate dehydrogenases family.</text>
</comment>
<dbReference type="GO" id="GO:0006097">
    <property type="term" value="P:glyoxylate cycle"/>
    <property type="evidence" value="ECO:0007669"/>
    <property type="project" value="UniProtKB-KW"/>
</dbReference>
<dbReference type="Proteomes" id="UP000220797">
    <property type="component" value="Unassembled WGS sequence"/>
</dbReference>
<dbReference type="NCBIfam" id="TIGR00127">
    <property type="entry name" value="nadp_idh_euk"/>
    <property type="match status" value="1"/>
</dbReference>
<evidence type="ECO:0000256" key="13">
    <source>
        <dbReference type="PIRSR" id="PIRSR000108-3"/>
    </source>
</evidence>
<keyword evidence="6 10" id="KW-0460">Magnesium</keyword>
<feature type="binding site" evidence="13">
    <location>
        <position position="301"/>
    </location>
    <ligand>
        <name>Mn(2+)</name>
        <dbReference type="ChEBI" id="CHEBI:29035"/>
    </ligand>
</feature>
<evidence type="ECO:0000256" key="14">
    <source>
        <dbReference type="SAM" id="MobiDB-lite"/>
    </source>
</evidence>
<dbReference type="FunFam" id="3.40.718.10:FF:000002">
    <property type="entry name" value="Isocitrate dehydrogenase [NADP]"/>
    <property type="match status" value="1"/>
</dbReference>
<keyword evidence="18" id="KW-1185">Reference proteome</keyword>
<dbReference type="Pfam" id="PF00180">
    <property type="entry name" value="Iso_dh"/>
    <property type="match status" value="1"/>
</dbReference>
<evidence type="ECO:0000256" key="5">
    <source>
        <dbReference type="ARBA" id="ARBA00022723"/>
    </source>
</evidence>
<sequence length="466" mass="53241">MVNKKVLKDNLFNIIKYNVHNNSAFNICGKIKVANPIVELDGDEMTRIIWKDIKDKLILPYLDLKIKYFDLSIQSRDKTNDEVTLEAAEEIKKHSVGIKCATITPDAARVKEFNLKQMWKSPNGTIRNILDGTVFRAPILIKNIPRLIPNWKKPIIIGRHAYADQYKQKSLKIDKTGKFEIVFTPDDNSGVIRETIFNFKSPGVCLGMYNTEESIRNFALSCFQYALDLKMPVYMSTKSTILKIYDGLFKDIFSEIYEEKFRKSFEQHNLWYEHKLIDDMVAQVLKSEGGFVWACKNYDGDIQSDAVAQGYGSLGLMSSILMCPDGVTCVAEAAHGTVTKHYRCYQKGQKTSTNPIASIFAWTRGLQQRAKLDNNQKLQQFCYALEKACIETVEDGLMSKDLAACIKGIKNVTEKDYLYTDDFIDAINEKLKLKLLVYQSKNDSQATTTKLNNDNWNHYAPQEHSS</sequence>
<feature type="binding site" evidence="12">
    <location>
        <position position="104"/>
    </location>
    <ligand>
        <name>D-threo-isocitrate</name>
        <dbReference type="ChEBI" id="CHEBI:15562"/>
    </ligand>
</feature>
<evidence type="ECO:0000256" key="3">
    <source>
        <dbReference type="ARBA" id="ARBA00022435"/>
    </source>
</evidence>
<evidence type="ECO:0000256" key="6">
    <source>
        <dbReference type="ARBA" id="ARBA00022842"/>
    </source>
</evidence>
<keyword evidence="3" id="KW-0329">Glyoxylate bypass</keyword>
<evidence type="ECO:0000256" key="7">
    <source>
        <dbReference type="ARBA" id="ARBA00022857"/>
    </source>
</evidence>